<dbReference type="EC" id="5.2.1.8" evidence="3"/>
<evidence type="ECO:0000313" key="7">
    <source>
        <dbReference type="EMBL" id="SFM69866.1"/>
    </source>
</evidence>
<dbReference type="OrthoDB" id="9812372at2"/>
<evidence type="ECO:0000256" key="1">
    <source>
        <dbReference type="ARBA" id="ARBA00000971"/>
    </source>
</evidence>
<dbReference type="PANTHER" id="PTHR47245:SF2">
    <property type="entry name" value="PEPTIDYL-PROLYL CIS-TRANS ISOMERASE HP_0175-RELATED"/>
    <property type="match status" value="1"/>
</dbReference>
<sequence length="475" mass="51287">MSLAAESAPLAGRRQRRPVDSPRALLGGLLLGLTLAAALPASAEVNYAVRDAALAARVNGAPLHAFALDTAWRLARAKQPQVSRTAVLETLIGERLLAAAARKSYGEAALYSGQRVGFAQDVALDDQLAGSLRGLYGKELEQVLLRLPGGSLNGVVTERPALDGAALDAVFGKPGQLRLELALGEQQQTRAKAIVVLRYALPNGGKGALSLYDIYRRQNVQGRAQLFARQADFVQQQAMQSLAALFVLDWARGRFGAAAVDDLRGVFADQEAVLALQRLHGIGIDTDSGSPLLEQLARQVGAAEVQAYYKQHQEEFVRIERVKARHIRLPDEASAQAVYGELRAGGDFAALARRHSRAADARNGGELGWIKHEGKPDWLAQLAFAQDKGEVSRPVRAPVGPHDPAYWEIVLVEQRVNGVQAADSEAVRYVASNAVAREKALAQLAALRAHVLREARIELNRRVLDQALQLLEKAS</sequence>
<evidence type="ECO:0000313" key="8">
    <source>
        <dbReference type="Proteomes" id="UP000199470"/>
    </source>
</evidence>
<comment type="catalytic activity">
    <reaction evidence="1">
        <text>[protein]-peptidylproline (omega=180) = [protein]-peptidylproline (omega=0)</text>
        <dbReference type="Rhea" id="RHEA:16237"/>
        <dbReference type="Rhea" id="RHEA-COMP:10747"/>
        <dbReference type="Rhea" id="RHEA-COMP:10748"/>
        <dbReference type="ChEBI" id="CHEBI:83833"/>
        <dbReference type="ChEBI" id="CHEBI:83834"/>
        <dbReference type="EC" id="5.2.1.8"/>
    </reaction>
</comment>
<keyword evidence="8" id="KW-1185">Reference proteome</keyword>
<dbReference type="PANTHER" id="PTHR47245">
    <property type="entry name" value="PEPTIDYLPROLYL ISOMERASE"/>
    <property type="match status" value="1"/>
</dbReference>
<dbReference type="InterPro" id="IPR046357">
    <property type="entry name" value="PPIase_dom_sf"/>
</dbReference>
<dbReference type="SUPFAM" id="SSF54534">
    <property type="entry name" value="FKBP-like"/>
    <property type="match status" value="1"/>
</dbReference>
<dbReference type="InterPro" id="IPR000297">
    <property type="entry name" value="PPIase_PpiC"/>
</dbReference>
<dbReference type="AlphaFoldDB" id="A0A1I4SZG4"/>
<feature type="domain" description="PpiC" evidence="6">
    <location>
        <begin position="319"/>
        <end position="402"/>
    </location>
</feature>
<evidence type="ECO:0000256" key="2">
    <source>
        <dbReference type="ARBA" id="ARBA00007656"/>
    </source>
</evidence>
<organism evidence="7 8">
    <name type="scientific">Rugamonas rubra</name>
    <dbReference type="NCBI Taxonomy" id="758825"/>
    <lineage>
        <taxon>Bacteria</taxon>
        <taxon>Pseudomonadati</taxon>
        <taxon>Pseudomonadota</taxon>
        <taxon>Betaproteobacteria</taxon>
        <taxon>Burkholderiales</taxon>
        <taxon>Oxalobacteraceae</taxon>
        <taxon>Telluria group</taxon>
        <taxon>Rugamonas</taxon>
    </lineage>
</organism>
<dbReference type="InterPro" id="IPR050245">
    <property type="entry name" value="PrsA_foldase"/>
</dbReference>
<dbReference type="STRING" id="758825.SAMN02982985_05002"/>
<accession>A0A1I4SZG4</accession>
<gene>
    <name evidence="7" type="ORF">SAMN02982985_05002</name>
</gene>
<proteinExistence type="inferred from homology"/>
<dbReference type="RefSeq" id="WP_093390434.1">
    <property type="nucleotide sequence ID" value="NZ_FOTW01000028.1"/>
</dbReference>
<keyword evidence="4 5" id="KW-0697">Rotamase</keyword>
<keyword evidence="5" id="KW-0413">Isomerase</keyword>
<evidence type="ECO:0000256" key="3">
    <source>
        <dbReference type="ARBA" id="ARBA00013194"/>
    </source>
</evidence>
<name>A0A1I4SZG4_9BURK</name>
<evidence type="ECO:0000256" key="5">
    <source>
        <dbReference type="PROSITE-ProRule" id="PRU00278"/>
    </source>
</evidence>
<dbReference type="GO" id="GO:0003755">
    <property type="term" value="F:peptidyl-prolyl cis-trans isomerase activity"/>
    <property type="evidence" value="ECO:0007669"/>
    <property type="project" value="UniProtKB-KW"/>
</dbReference>
<evidence type="ECO:0000256" key="4">
    <source>
        <dbReference type="ARBA" id="ARBA00023110"/>
    </source>
</evidence>
<protein>
    <recommendedName>
        <fullName evidence="3">peptidylprolyl isomerase</fullName>
        <ecNumber evidence="3">5.2.1.8</ecNumber>
    </recommendedName>
</protein>
<dbReference type="PROSITE" id="PS50198">
    <property type="entry name" value="PPIC_PPIASE_2"/>
    <property type="match status" value="1"/>
</dbReference>
<dbReference type="Pfam" id="PF00639">
    <property type="entry name" value="Rotamase"/>
    <property type="match status" value="1"/>
</dbReference>
<evidence type="ECO:0000259" key="6">
    <source>
        <dbReference type="PROSITE" id="PS50198"/>
    </source>
</evidence>
<reference evidence="7 8" key="1">
    <citation type="submission" date="2016-10" db="EMBL/GenBank/DDBJ databases">
        <authorList>
            <person name="de Groot N.N."/>
        </authorList>
    </citation>
    <scope>NUCLEOTIDE SEQUENCE [LARGE SCALE GENOMIC DNA]</scope>
    <source>
        <strain evidence="7 8">ATCC 43154</strain>
    </source>
</reference>
<dbReference type="Gene3D" id="3.10.50.40">
    <property type="match status" value="1"/>
</dbReference>
<comment type="similarity">
    <text evidence="2">Belongs to the PpiC/parvulin rotamase family.</text>
</comment>
<dbReference type="Proteomes" id="UP000199470">
    <property type="component" value="Unassembled WGS sequence"/>
</dbReference>
<dbReference type="EMBL" id="FOTW01000028">
    <property type="protein sequence ID" value="SFM69866.1"/>
    <property type="molecule type" value="Genomic_DNA"/>
</dbReference>